<evidence type="ECO:0000313" key="3">
    <source>
        <dbReference type="Proteomes" id="UP000243498"/>
    </source>
</evidence>
<gene>
    <name evidence="2" type="ORF">NOR_00962</name>
</gene>
<organism evidence="2 3">
    <name type="scientific">Metarhizium rileyi (strain RCEF 4871)</name>
    <name type="common">Nomuraea rileyi</name>
    <dbReference type="NCBI Taxonomy" id="1649241"/>
    <lineage>
        <taxon>Eukaryota</taxon>
        <taxon>Fungi</taxon>
        <taxon>Dikarya</taxon>
        <taxon>Ascomycota</taxon>
        <taxon>Pezizomycotina</taxon>
        <taxon>Sordariomycetes</taxon>
        <taxon>Hypocreomycetidae</taxon>
        <taxon>Hypocreales</taxon>
        <taxon>Clavicipitaceae</taxon>
        <taxon>Metarhizium</taxon>
    </lineage>
</organism>
<proteinExistence type="predicted"/>
<dbReference type="PRINTS" id="PR00411">
    <property type="entry name" value="PNDRDTASEI"/>
</dbReference>
<dbReference type="PANTHER" id="PTHR43735:SF11">
    <property type="entry name" value="HYPOTHETICAL OXIDOREDUCTASE (EUROFUNG)"/>
    <property type="match status" value="1"/>
</dbReference>
<dbReference type="InterPro" id="IPR023753">
    <property type="entry name" value="FAD/NAD-binding_dom"/>
</dbReference>
<evidence type="ECO:0000259" key="1">
    <source>
        <dbReference type="Pfam" id="PF07992"/>
    </source>
</evidence>
<sequence>MFGKLGLYARVFGYVLVVLGKELKHVLSTALVRHRARLFGSTPSDQRDRTIVIVGASFAGHHVARLVAGQLPPKCRYRVVVVEPNSHFHFTWVLPRFCVVRGHEQKAFIPYGRYVQCSPGVLEWIQDRVASIGKTHVRLEKSGEAIRYDCLVVATGSGVKTGLPSRVNATEKTVGVELVRQVQSAIEAAETVVVAGGGAVGVEVATDAKNSYPDKTIILVHPRPAVMHRFGKRLQSEALAGLERLGVEVVLGDRVMDEDSEAKRVTLRSGREIHCDLFLNCTGQSPCSDVLRSLSPQSVSSDGHIQVKPTLQIADDEFPNIYACGDVTHTETPCPNARSAMRQAATVARNVLRVVDGKQPTHVYRHHWVDSFIKLTLGLDRSATFIGDGHSDLMFKTRENDVTLMIKSTWTRMGLKPFEDDSYSGDANEKIEG</sequence>
<evidence type="ECO:0000313" key="2">
    <source>
        <dbReference type="EMBL" id="OAA50512.1"/>
    </source>
</evidence>
<feature type="domain" description="FAD/NAD(P)-binding" evidence="1">
    <location>
        <begin position="50"/>
        <end position="341"/>
    </location>
</feature>
<comment type="caution">
    <text evidence="2">The sequence shown here is derived from an EMBL/GenBank/DDBJ whole genome shotgun (WGS) entry which is preliminary data.</text>
</comment>
<reference evidence="2 3" key="1">
    <citation type="journal article" date="2016" name="Genome Biol. Evol.">
        <title>Divergent and convergent evolution of fungal pathogenicity.</title>
        <authorList>
            <person name="Shang Y."/>
            <person name="Xiao G."/>
            <person name="Zheng P."/>
            <person name="Cen K."/>
            <person name="Zhan S."/>
            <person name="Wang C."/>
        </authorList>
    </citation>
    <scope>NUCLEOTIDE SEQUENCE [LARGE SCALE GENOMIC DNA]</scope>
    <source>
        <strain evidence="2 3">RCEF 4871</strain>
    </source>
</reference>
<dbReference type="STRING" id="1081105.A0A167JMZ3"/>
<dbReference type="EMBL" id="AZHC01000002">
    <property type="protein sequence ID" value="OAA50512.1"/>
    <property type="molecule type" value="Genomic_DNA"/>
</dbReference>
<dbReference type="OrthoDB" id="202203at2759"/>
<dbReference type="OMA" id="RENYYHI"/>
<dbReference type="SUPFAM" id="SSF51905">
    <property type="entry name" value="FAD/NAD(P)-binding domain"/>
    <property type="match status" value="1"/>
</dbReference>
<dbReference type="Gene3D" id="3.50.50.100">
    <property type="match status" value="1"/>
</dbReference>
<dbReference type="GO" id="GO:0050660">
    <property type="term" value="F:flavin adenine dinucleotide binding"/>
    <property type="evidence" value="ECO:0007669"/>
    <property type="project" value="TreeGrafter"/>
</dbReference>
<dbReference type="AlphaFoldDB" id="A0A167JMZ3"/>
<dbReference type="InterPro" id="IPR036188">
    <property type="entry name" value="FAD/NAD-bd_sf"/>
</dbReference>
<accession>A0A167JMZ3</accession>
<name>A0A167JMZ3_METRR</name>
<dbReference type="Pfam" id="PF07992">
    <property type="entry name" value="Pyr_redox_2"/>
    <property type="match status" value="1"/>
</dbReference>
<dbReference type="GO" id="GO:0004174">
    <property type="term" value="F:electron-transferring-flavoprotein dehydrogenase activity"/>
    <property type="evidence" value="ECO:0007669"/>
    <property type="project" value="TreeGrafter"/>
</dbReference>
<protein>
    <submittedName>
        <fullName evidence="2">Pyridine nucleotide-disulfide oxidoreductase, FAD/NAD(P)-binding domain protein</fullName>
    </submittedName>
</protein>
<dbReference type="Proteomes" id="UP000243498">
    <property type="component" value="Unassembled WGS sequence"/>
</dbReference>
<dbReference type="PANTHER" id="PTHR43735">
    <property type="entry name" value="APOPTOSIS-INDUCING FACTOR 1"/>
    <property type="match status" value="1"/>
</dbReference>
<keyword evidence="3" id="KW-1185">Reference proteome</keyword>
<dbReference type="PRINTS" id="PR00368">
    <property type="entry name" value="FADPNR"/>
</dbReference>
<dbReference type="GO" id="GO:0005737">
    <property type="term" value="C:cytoplasm"/>
    <property type="evidence" value="ECO:0007669"/>
    <property type="project" value="TreeGrafter"/>
</dbReference>